<evidence type="ECO:0000313" key="3">
    <source>
        <dbReference type="EMBL" id="GMM48431.1"/>
    </source>
</evidence>
<dbReference type="CDD" id="cd06071">
    <property type="entry name" value="Beach"/>
    <property type="match status" value="1"/>
</dbReference>
<dbReference type="InterPro" id="IPR023362">
    <property type="entry name" value="PH-BEACH_dom"/>
</dbReference>
<proteinExistence type="predicted"/>
<comment type="caution">
    <text evidence="3">The sequence shown here is derived from an EMBL/GenBank/DDBJ whole genome shotgun (WGS) entry which is preliminary data.</text>
</comment>
<feature type="domain" description="BEACH" evidence="1">
    <location>
        <begin position="960"/>
        <end position="1233"/>
    </location>
</feature>
<evidence type="ECO:0000313" key="4">
    <source>
        <dbReference type="Proteomes" id="UP001378960"/>
    </source>
</evidence>
<dbReference type="InterPro" id="IPR011993">
    <property type="entry name" value="PH-like_dom_sf"/>
</dbReference>
<dbReference type="SUPFAM" id="SSF50729">
    <property type="entry name" value="PH domain-like"/>
    <property type="match status" value="1"/>
</dbReference>
<accession>A0AAV5RCT6</accession>
<dbReference type="EMBL" id="BTGB01000009">
    <property type="protein sequence ID" value="GMM48431.1"/>
    <property type="molecule type" value="Genomic_DNA"/>
</dbReference>
<dbReference type="InterPro" id="IPR050865">
    <property type="entry name" value="BEACH_Domain"/>
</dbReference>
<dbReference type="InterPro" id="IPR000409">
    <property type="entry name" value="BEACH_dom"/>
</dbReference>
<dbReference type="PANTHER" id="PTHR13743:SF123">
    <property type="entry name" value="PROTEIN FAN"/>
    <property type="match status" value="1"/>
</dbReference>
<dbReference type="Proteomes" id="UP001378960">
    <property type="component" value="Unassembled WGS sequence"/>
</dbReference>
<evidence type="ECO:0000259" key="2">
    <source>
        <dbReference type="PROSITE" id="PS51783"/>
    </source>
</evidence>
<feature type="domain" description="BEACH-type PH" evidence="2">
    <location>
        <begin position="827"/>
        <end position="956"/>
    </location>
</feature>
<sequence>MVETRDWKLWIFYIHLLGENIKKYFELSKPTSLLTSSQYSSLIINVYGKFKHVENIDKILSKQNVKLVWNSENKGTYKSTNENSDLISFNTDVSGLKWKQGISMLESFSCIYGYTYCLHTLEKSENENDLFHNLSFLLYILETSSEIEQEFVADGGYYILGIILREKNRMFTFELVNLILNFVGYNTLNSDESFLKNKLAFRMLIFDFHIWKDCINEIRKFMVFQLIIFIQDTKYKEVNLVYMSDMKILKRILLALKRSLIGKDILLNVDNILWILVRSDSSPETFKSLLTTIVYMINASDCDDECAMLLDLVSKLIKENAKLLRYLNFKFLFSTLQGSLKIKEQGLKLMIRLINSNSKTYSDFLSFGGIPLLTNYLRNDWMDDGLMLSIYQGASTGIKHIDDFSKSSVISHKHFLGILNNIMKFCALSLDSTVESEKRLTQYLKALKVTANSELFNCDIEWIGNVLFLAMIIKQNGTCDVEKRILSIVNEWLVCGDINIDLLESISSSFPVEFNAVVVPMLIDKLETYKKSGNFLNIFQDYYHCLDEVWMDDNEILIVLEMSIEVIKKTVNFKRNKIFAKFLNAYFKLFINFVEKKMDENVIKCCEIYMAHFSFIMSNIDETCLVILFSIFNRLLKKNDVLTVSTNCIRLMVLDYKGDIVWINKLKEATGVDDDEFIAFIETEVGENMDKTYRDFLVKATNTNSSSKTIKSYIFSKMQLERSENLINKEIKPFNKNIYEAELQNIQSYICDENKDELFFINKFLELKERSGMVENQEKKRILKNRVGIDNKFNKIVDKVILQEYSSPIFDDILAGDCTRSILRELFVHDRIEQIFNIATIHGIEANEGILIIGLTHLYMLEGYWKKQNNEMCYIQEADDDERDEIIQILHEVCGTNDVKRAMKSKKIAYKDIKIVSERRFLLRDVALELFTKSGESVFMSCKDNYHRDLILKKVTGIMGAKPSHCGLDEIVELWTNGKMSNFTYLMKLNKFAGRSTNDLSQYPIFPWILKDYTSSNIDLKDENVYRDLKLPMGAQSEERSKQFKERYELGGEFNYGTHYSSSMSVSSYLVRLEPFRQIFINLQGGKGPKDRQFQSILRTWIGCGVESTADVRELIPEFYYMPEFLVGSGQELELSSVELPKWSEGDVTKFIKVMRDALESEYVSKNLNHWIDLIFGFKQRGEAAVENLNVFHPNSYEWVDDEDRHSKKIRVSSIFNFGQVPTQLFKTAHPQRKVFDKKYDETIFVLKGTGIEVGDKCKIVGYANGLIKVFSKQKIENCRVGKVAREVGGEYVKYCVRKHEVRIEEIQCSEDESISVSIDVEGKYCIWDLDDGEILGFGEDCKKIEIVSGGIKLNGEYIRYNFK</sequence>
<dbReference type="SMART" id="SM01026">
    <property type="entry name" value="Beach"/>
    <property type="match status" value="1"/>
</dbReference>
<name>A0AAV5RCT6_PICKL</name>
<dbReference type="Pfam" id="PF02138">
    <property type="entry name" value="Beach"/>
    <property type="match status" value="1"/>
</dbReference>
<dbReference type="PANTHER" id="PTHR13743">
    <property type="entry name" value="BEIGE/BEACH-RELATED"/>
    <property type="match status" value="1"/>
</dbReference>
<organism evidence="3 4">
    <name type="scientific">Pichia kluyveri</name>
    <name type="common">Yeast</name>
    <dbReference type="NCBI Taxonomy" id="36015"/>
    <lineage>
        <taxon>Eukaryota</taxon>
        <taxon>Fungi</taxon>
        <taxon>Dikarya</taxon>
        <taxon>Ascomycota</taxon>
        <taxon>Saccharomycotina</taxon>
        <taxon>Pichiomycetes</taxon>
        <taxon>Pichiales</taxon>
        <taxon>Pichiaceae</taxon>
        <taxon>Pichia</taxon>
    </lineage>
</organism>
<dbReference type="SUPFAM" id="SSF81837">
    <property type="entry name" value="BEACH domain"/>
    <property type="match status" value="1"/>
</dbReference>
<gene>
    <name evidence="3" type="ORF">DAPK24_050290</name>
</gene>
<evidence type="ECO:0000259" key="1">
    <source>
        <dbReference type="PROSITE" id="PS50197"/>
    </source>
</evidence>
<protein>
    <submittedName>
        <fullName evidence="3">Bph1 protein</fullName>
    </submittedName>
</protein>
<dbReference type="Gene3D" id="2.30.29.30">
    <property type="entry name" value="Pleckstrin-homology domain (PH domain)/Phosphotyrosine-binding domain (PTB)"/>
    <property type="match status" value="1"/>
</dbReference>
<dbReference type="PROSITE" id="PS50197">
    <property type="entry name" value="BEACH"/>
    <property type="match status" value="1"/>
</dbReference>
<dbReference type="InterPro" id="IPR036372">
    <property type="entry name" value="BEACH_dom_sf"/>
</dbReference>
<dbReference type="Pfam" id="PF14844">
    <property type="entry name" value="PH_BEACH"/>
    <property type="match status" value="1"/>
</dbReference>
<dbReference type="Gene3D" id="1.10.1540.10">
    <property type="entry name" value="BEACH domain"/>
    <property type="match status" value="1"/>
</dbReference>
<reference evidence="3 4" key="1">
    <citation type="journal article" date="2023" name="Elife">
        <title>Identification of key yeast species and microbe-microbe interactions impacting larval growth of Drosophila in the wild.</title>
        <authorList>
            <person name="Mure A."/>
            <person name="Sugiura Y."/>
            <person name="Maeda R."/>
            <person name="Honda K."/>
            <person name="Sakurai N."/>
            <person name="Takahashi Y."/>
            <person name="Watada M."/>
            <person name="Katoh T."/>
            <person name="Gotoh A."/>
            <person name="Gotoh Y."/>
            <person name="Taniguchi I."/>
            <person name="Nakamura K."/>
            <person name="Hayashi T."/>
            <person name="Katayama T."/>
            <person name="Uemura T."/>
            <person name="Hattori Y."/>
        </authorList>
    </citation>
    <scope>NUCLEOTIDE SEQUENCE [LARGE SCALE GENOMIC DNA]</scope>
    <source>
        <strain evidence="3 4">PK-24</strain>
    </source>
</reference>
<keyword evidence="4" id="KW-1185">Reference proteome</keyword>
<dbReference type="PROSITE" id="PS51783">
    <property type="entry name" value="PH_BEACH"/>
    <property type="match status" value="1"/>
</dbReference>